<dbReference type="EMBL" id="FNIT01000001">
    <property type="protein sequence ID" value="SDN59553.1"/>
    <property type="molecule type" value="Genomic_DNA"/>
</dbReference>
<dbReference type="RefSeq" id="WP_090668064.1">
    <property type="nucleotide sequence ID" value="NZ_FNIT01000001.1"/>
</dbReference>
<evidence type="ECO:0000313" key="1">
    <source>
        <dbReference type="EMBL" id="SDN59553.1"/>
    </source>
</evidence>
<keyword evidence="2" id="KW-1185">Reference proteome</keyword>
<proteinExistence type="predicted"/>
<protein>
    <recommendedName>
        <fullName evidence="3">DUF1491 family protein</fullName>
    </recommendedName>
</protein>
<name>A0A1H0CNX2_9HYPH</name>
<dbReference type="Gene3D" id="3.40.1530.20">
    <property type="entry name" value="Protein of unknown function (DUF1491)"/>
    <property type="match status" value="1"/>
</dbReference>
<dbReference type="OrthoDB" id="9809136at2"/>
<organism evidence="1 2">
    <name type="scientific">Aureimonas jatrophae</name>
    <dbReference type="NCBI Taxonomy" id="1166073"/>
    <lineage>
        <taxon>Bacteria</taxon>
        <taxon>Pseudomonadati</taxon>
        <taxon>Pseudomonadota</taxon>
        <taxon>Alphaproteobacteria</taxon>
        <taxon>Hyphomicrobiales</taxon>
        <taxon>Aurantimonadaceae</taxon>
        <taxon>Aureimonas</taxon>
    </lineage>
</organism>
<reference evidence="1 2" key="1">
    <citation type="submission" date="2016-10" db="EMBL/GenBank/DDBJ databases">
        <authorList>
            <person name="de Groot N.N."/>
        </authorList>
    </citation>
    <scope>NUCLEOTIDE SEQUENCE [LARGE SCALE GENOMIC DNA]</scope>
    <source>
        <strain evidence="2">L7-484,KACC 16230,DSM 25025</strain>
    </source>
</reference>
<evidence type="ECO:0000313" key="2">
    <source>
        <dbReference type="Proteomes" id="UP000198793"/>
    </source>
</evidence>
<dbReference type="Pfam" id="PF07372">
    <property type="entry name" value="DUF1491"/>
    <property type="match status" value="1"/>
</dbReference>
<gene>
    <name evidence="1" type="ORF">SAMN05192530_101393</name>
</gene>
<sequence>MRLTSEIFAAVLTRRVFADGGFAAVVRRGAEAAGAVFVTVRGREGSLRFYAPAPQTLAEPDGERRFTLEPEGDDEALEARLRREARFDPDFWVIDIETDTPERYLAIV</sequence>
<dbReference type="InterPro" id="IPR009964">
    <property type="entry name" value="DUF1491"/>
</dbReference>
<accession>A0A1H0CNX2</accession>
<dbReference type="Proteomes" id="UP000198793">
    <property type="component" value="Unassembled WGS sequence"/>
</dbReference>
<dbReference type="STRING" id="1166073.SAMN05192530_101393"/>
<evidence type="ECO:0008006" key="3">
    <source>
        <dbReference type="Google" id="ProtNLM"/>
    </source>
</evidence>
<dbReference type="AlphaFoldDB" id="A0A1H0CNX2"/>